<evidence type="ECO:0008006" key="3">
    <source>
        <dbReference type="Google" id="ProtNLM"/>
    </source>
</evidence>
<name>A0ABS4CQK5_9BACI</name>
<dbReference type="InterPro" id="IPR035379">
    <property type="entry name" value="YkpC-like"/>
</dbReference>
<keyword evidence="2" id="KW-1185">Reference proteome</keyword>
<accession>A0ABS4CQK5</accession>
<protein>
    <recommendedName>
        <fullName evidence="3">Protein YkpC</fullName>
    </recommendedName>
</protein>
<sequence>MVKDMVRRIMITIVLSGIILGGMSVSLANMQESPENRPASATRP</sequence>
<reference evidence="1 2" key="1">
    <citation type="submission" date="2021-01" db="EMBL/GenBank/DDBJ databases">
        <title>Genomic Encyclopedia of Type Strains, Phase IV (KMG-IV): sequencing the most valuable type-strain genomes for metagenomic binning, comparative biology and taxonomic classification.</title>
        <authorList>
            <person name="Goeker M."/>
        </authorList>
    </citation>
    <scope>NUCLEOTIDE SEQUENCE [LARGE SCALE GENOMIC DNA]</scope>
    <source>
        <strain evidence="1 2">DSM 103394</strain>
    </source>
</reference>
<organism evidence="1 2">
    <name type="scientific">Bacillus capparidis</name>
    <dbReference type="NCBI Taxonomy" id="1840411"/>
    <lineage>
        <taxon>Bacteria</taxon>
        <taxon>Bacillati</taxon>
        <taxon>Bacillota</taxon>
        <taxon>Bacilli</taxon>
        <taxon>Bacillales</taxon>
        <taxon>Bacillaceae</taxon>
        <taxon>Bacillus</taxon>
    </lineage>
</organism>
<evidence type="ECO:0000313" key="1">
    <source>
        <dbReference type="EMBL" id="MBP1079851.1"/>
    </source>
</evidence>
<evidence type="ECO:0000313" key="2">
    <source>
        <dbReference type="Proteomes" id="UP000674416"/>
    </source>
</evidence>
<gene>
    <name evidence="1" type="ORF">JOC74_000339</name>
</gene>
<dbReference type="Proteomes" id="UP000674416">
    <property type="component" value="Unassembled WGS sequence"/>
</dbReference>
<dbReference type="Pfam" id="PF17447">
    <property type="entry name" value="YkpC"/>
    <property type="match status" value="1"/>
</dbReference>
<comment type="caution">
    <text evidence="1">The sequence shown here is derived from an EMBL/GenBank/DDBJ whole genome shotgun (WGS) entry which is preliminary data.</text>
</comment>
<dbReference type="RefSeq" id="WP_098945195.1">
    <property type="nucleotide sequence ID" value="NZ_JAFDST010000001.1"/>
</dbReference>
<proteinExistence type="predicted"/>
<dbReference type="EMBL" id="JAFDST010000001">
    <property type="protein sequence ID" value="MBP1079851.1"/>
    <property type="molecule type" value="Genomic_DNA"/>
</dbReference>